<feature type="domain" description="Transcription elongation factor Eaf N-terminal" evidence="2">
    <location>
        <begin position="18"/>
        <end position="119"/>
    </location>
</feature>
<feature type="region of interest" description="Disordered" evidence="1">
    <location>
        <begin position="43"/>
        <end position="63"/>
    </location>
</feature>
<name>A0AA38S3Y2_9PEZI</name>
<dbReference type="InterPro" id="IPR019194">
    <property type="entry name" value="Tscrpt_elong_fac_Eaf_N"/>
</dbReference>
<feature type="compositionally biased region" description="Acidic residues" evidence="1">
    <location>
        <begin position="264"/>
        <end position="297"/>
    </location>
</feature>
<sequence>MAASAAAGIVDPTKAAKYPVVLSDALLGKPAKEIYTGVRYNHKPQLSSEAGPSTAKLKPGSTSNGTFDLSFADDGGKYAYSGTRAAGDNQFVLIFDPDRKAFVLHRVDSVFNMNLTRTPTDSDPESLRKQFPHLDSSTKAQASTASKKAERPSGGSGKGTAGGPTKQSKLATSAPPKKTKPQKKEPPVALTLPAAPKPASSSSKKRDVSMEEDEEEEDDDDDGGLTIEYPEGQAPTRYNPPADFSPAFPTAIRRFSDFVREGEVGDEDDDMNGDADAEFEEDMPEEQQEQEEEENDDNIGAFKLPSPVGNQQAAAAEEADDDINFEDEMEAELEKEFGMDLDSESSVSEED</sequence>
<organism evidence="3 4">
    <name type="scientific">Pleurostoma richardsiae</name>
    <dbReference type="NCBI Taxonomy" id="41990"/>
    <lineage>
        <taxon>Eukaryota</taxon>
        <taxon>Fungi</taxon>
        <taxon>Dikarya</taxon>
        <taxon>Ascomycota</taxon>
        <taxon>Pezizomycotina</taxon>
        <taxon>Sordariomycetes</taxon>
        <taxon>Sordariomycetidae</taxon>
        <taxon>Calosphaeriales</taxon>
        <taxon>Pleurostomataceae</taxon>
        <taxon>Pleurostoma</taxon>
    </lineage>
</organism>
<accession>A0AA38S3Y2</accession>
<feature type="compositionally biased region" description="Acidic residues" evidence="1">
    <location>
        <begin position="210"/>
        <end position="223"/>
    </location>
</feature>
<gene>
    <name evidence="3" type="ORF">NKR23_g1977</name>
</gene>
<evidence type="ECO:0000313" key="4">
    <source>
        <dbReference type="Proteomes" id="UP001174694"/>
    </source>
</evidence>
<feature type="region of interest" description="Disordered" evidence="1">
    <location>
        <begin position="115"/>
        <end position="245"/>
    </location>
</feature>
<reference evidence="3" key="1">
    <citation type="submission" date="2022-07" db="EMBL/GenBank/DDBJ databases">
        <title>Fungi with potential for degradation of polypropylene.</title>
        <authorList>
            <person name="Gostincar C."/>
        </authorList>
    </citation>
    <scope>NUCLEOTIDE SEQUENCE</scope>
    <source>
        <strain evidence="3">EXF-13308</strain>
    </source>
</reference>
<comment type="caution">
    <text evidence="3">The sequence shown here is derived from an EMBL/GenBank/DDBJ whole genome shotgun (WGS) entry which is preliminary data.</text>
</comment>
<feature type="region of interest" description="Disordered" evidence="1">
    <location>
        <begin position="260"/>
        <end position="325"/>
    </location>
</feature>
<dbReference type="AlphaFoldDB" id="A0AA38S3Y2"/>
<feature type="compositionally biased region" description="Low complexity" evidence="1">
    <location>
        <begin position="193"/>
        <end position="202"/>
    </location>
</feature>
<evidence type="ECO:0000259" key="2">
    <source>
        <dbReference type="Pfam" id="PF09816"/>
    </source>
</evidence>
<evidence type="ECO:0000313" key="3">
    <source>
        <dbReference type="EMBL" id="KAJ9155669.1"/>
    </source>
</evidence>
<feature type="compositionally biased region" description="Low complexity" evidence="1">
    <location>
        <begin position="137"/>
        <end position="146"/>
    </location>
</feature>
<dbReference type="Proteomes" id="UP001174694">
    <property type="component" value="Unassembled WGS sequence"/>
</dbReference>
<protein>
    <recommendedName>
        <fullName evidence="2">Transcription elongation factor Eaf N-terminal domain-containing protein</fullName>
    </recommendedName>
</protein>
<dbReference type="EMBL" id="JANBVO010000003">
    <property type="protein sequence ID" value="KAJ9155669.1"/>
    <property type="molecule type" value="Genomic_DNA"/>
</dbReference>
<evidence type="ECO:0000256" key="1">
    <source>
        <dbReference type="SAM" id="MobiDB-lite"/>
    </source>
</evidence>
<keyword evidence="4" id="KW-1185">Reference proteome</keyword>
<proteinExistence type="predicted"/>
<dbReference type="Pfam" id="PF09816">
    <property type="entry name" value="EAF"/>
    <property type="match status" value="1"/>
</dbReference>